<evidence type="ECO:0000256" key="1">
    <source>
        <dbReference type="ARBA" id="ARBA00000527"/>
    </source>
</evidence>
<dbReference type="EMBL" id="AZCZ01000002">
    <property type="protein sequence ID" value="KRK39537.1"/>
    <property type="molecule type" value="Genomic_DNA"/>
</dbReference>
<dbReference type="Proteomes" id="UP000051176">
    <property type="component" value="Unassembled WGS sequence"/>
</dbReference>
<accession>A0A0R1H6R1</accession>
<comment type="subcellular location">
    <subcellularLocation>
        <location evidence="4">Cell envelope</location>
    </subcellularLocation>
</comment>
<dbReference type="GO" id="GO:0046872">
    <property type="term" value="F:metal ion binding"/>
    <property type="evidence" value="ECO:0007669"/>
    <property type="project" value="UniProtKB-KW"/>
</dbReference>
<comment type="cofactor">
    <cofactor evidence="3">
        <name>a divalent metal cation</name>
        <dbReference type="ChEBI" id="CHEBI:60240"/>
    </cofactor>
</comment>
<feature type="domain" description="Calcineurin-like phosphoesterase" evidence="12">
    <location>
        <begin position="4"/>
        <end position="238"/>
    </location>
</feature>
<dbReference type="AlphaFoldDB" id="A0A0R1H6R1"/>
<dbReference type="CDD" id="cd07410">
    <property type="entry name" value="MPP_CpdB_N"/>
    <property type="match status" value="1"/>
</dbReference>
<dbReference type="Gene3D" id="3.90.780.10">
    <property type="entry name" value="5'-Nucleotidase, C-terminal domain"/>
    <property type="match status" value="1"/>
</dbReference>
<keyword evidence="10" id="KW-0511">Multifunctional enzyme</keyword>
<dbReference type="InterPro" id="IPR004843">
    <property type="entry name" value="Calcineurin-like_PHP"/>
</dbReference>
<evidence type="ECO:0000256" key="7">
    <source>
        <dbReference type="ARBA" id="ARBA00022729"/>
    </source>
</evidence>
<dbReference type="PRINTS" id="PR01607">
    <property type="entry name" value="APYRASEFAMLY"/>
</dbReference>
<evidence type="ECO:0000256" key="3">
    <source>
        <dbReference type="ARBA" id="ARBA00001968"/>
    </source>
</evidence>
<dbReference type="Pfam" id="PF00149">
    <property type="entry name" value="Metallophos"/>
    <property type="match status" value="1"/>
</dbReference>
<comment type="similarity">
    <text evidence="5 11">Belongs to the 5'-nucleotidase family.</text>
</comment>
<evidence type="ECO:0000256" key="10">
    <source>
        <dbReference type="ARBA" id="ARBA00023268"/>
    </source>
</evidence>
<evidence type="ECO:0000259" key="13">
    <source>
        <dbReference type="Pfam" id="PF02872"/>
    </source>
</evidence>
<organism evidence="14 15">
    <name type="scientific">Levilactobacillus parabrevis ATCC 53295</name>
    <dbReference type="NCBI Taxonomy" id="1267003"/>
    <lineage>
        <taxon>Bacteria</taxon>
        <taxon>Bacillati</taxon>
        <taxon>Bacillota</taxon>
        <taxon>Bacilli</taxon>
        <taxon>Lactobacillales</taxon>
        <taxon>Lactobacillaceae</taxon>
        <taxon>Levilactobacillus</taxon>
    </lineage>
</organism>
<dbReference type="GO" id="GO:0008254">
    <property type="term" value="F:3'-nucleotidase activity"/>
    <property type="evidence" value="ECO:0007669"/>
    <property type="project" value="UniProtKB-EC"/>
</dbReference>
<dbReference type="GO" id="GO:0009166">
    <property type="term" value="P:nucleotide catabolic process"/>
    <property type="evidence" value="ECO:0007669"/>
    <property type="project" value="InterPro"/>
</dbReference>
<protein>
    <submittedName>
        <fullName evidence="14">5-nucleotidase</fullName>
    </submittedName>
</protein>
<keyword evidence="9 11" id="KW-0378">Hydrolase</keyword>
<evidence type="ECO:0000256" key="11">
    <source>
        <dbReference type="RuleBase" id="RU362119"/>
    </source>
</evidence>
<evidence type="ECO:0000256" key="9">
    <source>
        <dbReference type="ARBA" id="ARBA00022801"/>
    </source>
</evidence>
<dbReference type="InterPro" id="IPR041827">
    <property type="entry name" value="CpdB_N"/>
</dbReference>
<keyword evidence="8 11" id="KW-0547">Nucleotide-binding</keyword>
<evidence type="ECO:0000313" key="14">
    <source>
        <dbReference type="EMBL" id="KRK39537.1"/>
    </source>
</evidence>
<dbReference type="Gene3D" id="3.60.21.10">
    <property type="match status" value="1"/>
</dbReference>
<dbReference type="GO" id="GO:0000166">
    <property type="term" value="F:nucleotide binding"/>
    <property type="evidence" value="ECO:0007669"/>
    <property type="project" value="UniProtKB-KW"/>
</dbReference>
<evidence type="ECO:0000256" key="6">
    <source>
        <dbReference type="ARBA" id="ARBA00022723"/>
    </source>
</evidence>
<dbReference type="RefSeq" id="WP_020089117.1">
    <property type="nucleotide sequence ID" value="NZ_AZCZ01000002.1"/>
</dbReference>
<comment type="catalytic activity">
    <reaction evidence="1">
        <text>a ribonucleoside 3'-phosphate + H2O = a ribonucleoside + phosphate</text>
        <dbReference type="Rhea" id="RHEA:10144"/>
        <dbReference type="ChEBI" id="CHEBI:13197"/>
        <dbReference type="ChEBI" id="CHEBI:15377"/>
        <dbReference type="ChEBI" id="CHEBI:18254"/>
        <dbReference type="ChEBI" id="CHEBI:43474"/>
        <dbReference type="EC" id="3.1.3.6"/>
    </reaction>
</comment>
<dbReference type="Pfam" id="PF02872">
    <property type="entry name" value="5_nucleotid_C"/>
    <property type="match status" value="1"/>
</dbReference>
<evidence type="ECO:0000256" key="2">
    <source>
        <dbReference type="ARBA" id="ARBA00001730"/>
    </source>
</evidence>
<comment type="caution">
    <text evidence="14">The sequence shown here is derived from an EMBL/GenBank/DDBJ whole genome shotgun (WGS) entry which is preliminary data.</text>
</comment>
<dbReference type="PANTHER" id="PTHR11575:SF6">
    <property type="entry name" value="2',3'-CYCLIC-NUCLEOTIDE 2'-PHOSPHODIESTERASE_3'-NUCLEOTIDASE"/>
    <property type="match status" value="1"/>
</dbReference>
<dbReference type="GO" id="GO:0008663">
    <property type="term" value="F:2',3'-cyclic-nucleotide 2'-phosphodiesterase activity"/>
    <property type="evidence" value="ECO:0007669"/>
    <property type="project" value="UniProtKB-EC"/>
</dbReference>
<sequence length="524" mass="58072">MKLTILSTSDTHGYVFPTNYVKKGTQLGFGLARAATVIAQEQAAAKEQGPVVTIENGDFLEGSPLAYYVARVNPDRDPQPLMNIYNQIDYDCGILGNHEFNYGQKYLQAAIRDAKRTILCANILDSNGDPEYGQPYRIIEKAGIKIGVLGLTTQAVYKWEKATNISGLQFESAYIAAKKYVPIIREQADIVVVCYHGGFERDLTTGKPNDIHVGENEAYHILEAIPGIDALVTGHQHRQLATDVFDIPTTQPGFRGQAIGKITLDLDRDANGKVIVVNHGSELVSAAEAPLDEKVLKAANGLNDEVGHWLDQPLGHIKGDMTFTDPFAARIDETPYIEFIQKVQMATMGADISATALFNDEARGFENPITMRNIMTNYVYPNGLSLLNITGADLKGALEVTARYFSSQDGEIIVNPAFIHPKRRQYNYDMYEGVDYRINVAKPMGQRIENLTYHGQPIEDDQRLRIALNQYRAVGGGHYPMYSADKIRAESQGAMSEIIADYLQEHPTIDATANKNFTVVYDPE</sequence>
<dbReference type="InterPro" id="IPR029052">
    <property type="entry name" value="Metallo-depent_PP-like"/>
</dbReference>
<dbReference type="InterPro" id="IPR008334">
    <property type="entry name" value="5'-Nucleotdase_C"/>
</dbReference>
<gene>
    <name evidence="14" type="ORF">FD07_GL000711</name>
</gene>
<evidence type="ECO:0000256" key="8">
    <source>
        <dbReference type="ARBA" id="ARBA00022741"/>
    </source>
</evidence>
<evidence type="ECO:0000256" key="5">
    <source>
        <dbReference type="ARBA" id="ARBA00006654"/>
    </source>
</evidence>
<feature type="domain" description="5'-Nucleotidase C-terminal" evidence="13">
    <location>
        <begin position="315"/>
        <end position="483"/>
    </location>
</feature>
<dbReference type="PANTHER" id="PTHR11575">
    <property type="entry name" value="5'-NUCLEOTIDASE-RELATED"/>
    <property type="match status" value="1"/>
</dbReference>
<dbReference type="SUPFAM" id="SSF55816">
    <property type="entry name" value="5'-nucleotidase (syn. UDP-sugar hydrolase), C-terminal domain"/>
    <property type="match status" value="1"/>
</dbReference>
<keyword evidence="7" id="KW-0732">Signal</keyword>
<dbReference type="STRING" id="357278.IV61_GL001651"/>
<evidence type="ECO:0000256" key="4">
    <source>
        <dbReference type="ARBA" id="ARBA00004196"/>
    </source>
</evidence>
<dbReference type="SUPFAM" id="SSF56300">
    <property type="entry name" value="Metallo-dependent phosphatases"/>
    <property type="match status" value="1"/>
</dbReference>
<keyword evidence="15" id="KW-1185">Reference proteome</keyword>
<dbReference type="PROSITE" id="PS00786">
    <property type="entry name" value="5_NUCLEOTIDASE_2"/>
    <property type="match status" value="1"/>
</dbReference>
<proteinExistence type="inferred from homology"/>
<evidence type="ECO:0000313" key="15">
    <source>
        <dbReference type="Proteomes" id="UP000051176"/>
    </source>
</evidence>
<dbReference type="PATRIC" id="fig|1267003.4.peg.756"/>
<reference evidence="14 15" key="1">
    <citation type="journal article" date="2015" name="Genome Announc.">
        <title>Expanding the biotechnology potential of lactobacilli through comparative genomics of 213 strains and associated genera.</title>
        <authorList>
            <person name="Sun Z."/>
            <person name="Harris H.M."/>
            <person name="McCann A."/>
            <person name="Guo C."/>
            <person name="Argimon S."/>
            <person name="Zhang W."/>
            <person name="Yang X."/>
            <person name="Jeffery I.B."/>
            <person name="Cooney J.C."/>
            <person name="Kagawa T.F."/>
            <person name="Liu W."/>
            <person name="Song Y."/>
            <person name="Salvetti E."/>
            <person name="Wrobel A."/>
            <person name="Rasinkangas P."/>
            <person name="Parkhill J."/>
            <person name="Rea M.C."/>
            <person name="O'Sullivan O."/>
            <person name="Ritari J."/>
            <person name="Douillard F.P."/>
            <person name="Paul Ross R."/>
            <person name="Yang R."/>
            <person name="Briner A.E."/>
            <person name="Felis G.E."/>
            <person name="de Vos W.M."/>
            <person name="Barrangou R."/>
            <person name="Klaenhammer T.R."/>
            <person name="Caufield P.W."/>
            <person name="Cui Y."/>
            <person name="Zhang H."/>
            <person name="O'Toole P.W."/>
        </authorList>
    </citation>
    <scope>NUCLEOTIDE SEQUENCE [LARGE SCALE GENOMIC DNA]</scope>
    <source>
        <strain evidence="14 15">ATCC 53295</strain>
    </source>
</reference>
<comment type="catalytic activity">
    <reaction evidence="2">
        <text>a nucleoside 2',3'-cyclic phosphate + H2O = a nucleoside 3'-phosphate + H(+)</text>
        <dbReference type="Rhea" id="RHEA:19621"/>
        <dbReference type="ChEBI" id="CHEBI:15377"/>
        <dbReference type="ChEBI" id="CHEBI:15378"/>
        <dbReference type="ChEBI" id="CHEBI:66949"/>
        <dbReference type="ChEBI" id="CHEBI:66954"/>
        <dbReference type="EC" id="3.1.4.16"/>
    </reaction>
</comment>
<dbReference type="GO" id="GO:0030288">
    <property type="term" value="C:outer membrane-bounded periplasmic space"/>
    <property type="evidence" value="ECO:0007669"/>
    <property type="project" value="TreeGrafter"/>
</dbReference>
<dbReference type="InterPro" id="IPR006179">
    <property type="entry name" value="5_nucleotidase/apyrase"/>
</dbReference>
<dbReference type="InterPro" id="IPR006146">
    <property type="entry name" value="5'-Nucleotdase_CS"/>
</dbReference>
<name>A0A0R1H6R1_9LACO</name>
<evidence type="ECO:0000259" key="12">
    <source>
        <dbReference type="Pfam" id="PF00149"/>
    </source>
</evidence>
<keyword evidence="6" id="KW-0479">Metal-binding</keyword>
<dbReference type="OrthoDB" id="9801679at2"/>
<dbReference type="InterPro" id="IPR036907">
    <property type="entry name" value="5'-Nucleotdase_C_sf"/>
</dbReference>
<dbReference type="eggNOG" id="COG0737">
    <property type="taxonomic scope" value="Bacteria"/>
</dbReference>